<comment type="caution">
    <text evidence="2">The sequence shown here is derived from an EMBL/GenBank/DDBJ whole genome shotgun (WGS) entry which is preliminary data.</text>
</comment>
<protein>
    <submittedName>
        <fullName evidence="2">Uncharacterized protein</fullName>
    </submittedName>
</protein>
<keyword evidence="3" id="KW-1185">Reference proteome</keyword>
<sequence length="232" mass="25890">MQLAAAAAPGAQTPIPIPYQEPTIRRSTGQEEPREPAKQSPEPTWCRMPSRSKSVRGGDVRLASHTGGTAPETAWGRRMRMRRRRRRSRREKTRVAVEWKMVHCGAVRRGVVQCSTVTAESAEAVVERDRQDRQTDRQTEKMVRSSVLRHVPSRARVVPYCRCTLAVLYGNLGTPAPTRRPWHLASIAHHASCILHPAPCFPSFWRGLGKRGSRVAAAAAAAKPNQMRLPLL</sequence>
<evidence type="ECO:0000313" key="2">
    <source>
        <dbReference type="EMBL" id="KAF2716076.1"/>
    </source>
</evidence>
<evidence type="ECO:0000256" key="1">
    <source>
        <dbReference type="SAM" id="MobiDB-lite"/>
    </source>
</evidence>
<evidence type="ECO:0000313" key="3">
    <source>
        <dbReference type="Proteomes" id="UP000799441"/>
    </source>
</evidence>
<accession>A0A9P4Q067</accession>
<feature type="region of interest" description="Disordered" evidence="1">
    <location>
        <begin position="1"/>
        <end position="90"/>
    </location>
</feature>
<proteinExistence type="predicted"/>
<name>A0A9P4Q067_9PEZI</name>
<reference evidence="2" key="1">
    <citation type="journal article" date="2020" name="Stud. Mycol.">
        <title>101 Dothideomycetes genomes: a test case for predicting lifestyles and emergence of pathogens.</title>
        <authorList>
            <person name="Haridas S."/>
            <person name="Albert R."/>
            <person name="Binder M."/>
            <person name="Bloem J."/>
            <person name="Labutti K."/>
            <person name="Salamov A."/>
            <person name="Andreopoulos B."/>
            <person name="Baker S."/>
            <person name="Barry K."/>
            <person name="Bills G."/>
            <person name="Bluhm B."/>
            <person name="Cannon C."/>
            <person name="Castanera R."/>
            <person name="Culley D."/>
            <person name="Daum C."/>
            <person name="Ezra D."/>
            <person name="Gonzalez J."/>
            <person name="Henrissat B."/>
            <person name="Kuo A."/>
            <person name="Liang C."/>
            <person name="Lipzen A."/>
            <person name="Lutzoni F."/>
            <person name="Magnuson J."/>
            <person name="Mondo S."/>
            <person name="Nolan M."/>
            <person name="Ohm R."/>
            <person name="Pangilinan J."/>
            <person name="Park H.-J."/>
            <person name="Ramirez L."/>
            <person name="Alfaro M."/>
            <person name="Sun H."/>
            <person name="Tritt A."/>
            <person name="Yoshinaga Y."/>
            <person name="Zwiers L.-H."/>
            <person name="Turgeon B."/>
            <person name="Goodwin S."/>
            <person name="Spatafora J."/>
            <person name="Crous P."/>
            <person name="Grigoriev I."/>
        </authorList>
    </citation>
    <scope>NUCLEOTIDE SEQUENCE</scope>
    <source>
        <strain evidence="2">CBS 116435</strain>
    </source>
</reference>
<organism evidence="2 3">
    <name type="scientific">Polychaeton citri CBS 116435</name>
    <dbReference type="NCBI Taxonomy" id="1314669"/>
    <lineage>
        <taxon>Eukaryota</taxon>
        <taxon>Fungi</taxon>
        <taxon>Dikarya</taxon>
        <taxon>Ascomycota</taxon>
        <taxon>Pezizomycotina</taxon>
        <taxon>Dothideomycetes</taxon>
        <taxon>Dothideomycetidae</taxon>
        <taxon>Capnodiales</taxon>
        <taxon>Capnodiaceae</taxon>
        <taxon>Polychaeton</taxon>
    </lineage>
</organism>
<dbReference type="AlphaFoldDB" id="A0A9P4Q067"/>
<feature type="compositionally biased region" description="Low complexity" evidence="1">
    <location>
        <begin position="1"/>
        <end position="14"/>
    </location>
</feature>
<dbReference type="EMBL" id="MU003897">
    <property type="protein sequence ID" value="KAF2716076.1"/>
    <property type="molecule type" value="Genomic_DNA"/>
</dbReference>
<gene>
    <name evidence="2" type="ORF">K431DRAFT_29802</name>
</gene>
<feature type="compositionally biased region" description="Basic and acidic residues" evidence="1">
    <location>
        <begin position="28"/>
        <end position="37"/>
    </location>
</feature>
<dbReference type="Proteomes" id="UP000799441">
    <property type="component" value="Unassembled WGS sequence"/>
</dbReference>
<feature type="compositionally biased region" description="Basic residues" evidence="1">
    <location>
        <begin position="77"/>
        <end position="90"/>
    </location>
</feature>